<name>A0ABP5TKC6_9ACTN</name>
<gene>
    <name evidence="1" type="ORF">GCM10010403_52250</name>
</gene>
<organism evidence="1 2">
    <name type="scientific">Glycomyces rutgersensis</name>
    <dbReference type="NCBI Taxonomy" id="58115"/>
    <lineage>
        <taxon>Bacteria</taxon>
        <taxon>Bacillati</taxon>
        <taxon>Actinomycetota</taxon>
        <taxon>Actinomycetes</taxon>
        <taxon>Glycomycetales</taxon>
        <taxon>Glycomycetaceae</taxon>
        <taxon>Glycomyces</taxon>
    </lineage>
</organism>
<reference evidence="2" key="1">
    <citation type="journal article" date="2019" name="Int. J. Syst. Evol. Microbiol.">
        <title>The Global Catalogue of Microorganisms (GCM) 10K type strain sequencing project: providing services to taxonomists for standard genome sequencing and annotation.</title>
        <authorList>
            <consortium name="The Broad Institute Genomics Platform"/>
            <consortium name="The Broad Institute Genome Sequencing Center for Infectious Disease"/>
            <person name="Wu L."/>
            <person name="Ma J."/>
        </authorList>
    </citation>
    <scope>NUCLEOTIDE SEQUENCE [LARGE SCALE GENOMIC DNA]</scope>
    <source>
        <strain evidence="2">JCM 6238</strain>
    </source>
</reference>
<dbReference type="Proteomes" id="UP001501584">
    <property type="component" value="Unassembled WGS sequence"/>
</dbReference>
<comment type="caution">
    <text evidence="1">The sequence shown here is derived from an EMBL/GenBank/DDBJ whole genome shotgun (WGS) entry which is preliminary data.</text>
</comment>
<dbReference type="EMBL" id="BAAASX010000035">
    <property type="protein sequence ID" value="GAA2352218.1"/>
    <property type="molecule type" value="Genomic_DNA"/>
</dbReference>
<accession>A0ABP5TKC6</accession>
<proteinExistence type="predicted"/>
<keyword evidence="2" id="KW-1185">Reference proteome</keyword>
<sequence>MTRGEPVINYPALSPEVERRIVAMMRAELPKAAARIAEREAAQAEQSEQLEHVRAA</sequence>
<evidence type="ECO:0000313" key="2">
    <source>
        <dbReference type="Proteomes" id="UP001501584"/>
    </source>
</evidence>
<evidence type="ECO:0000313" key="1">
    <source>
        <dbReference type="EMBL" id="GAA2352218.1"/>
    </source>
</evidence>
<dbReference type="RefSeq" id="WP_310283686.1">
    <property type="nucleotide sequence ID" value="NZ_BAAASX010000035.1"/>
</dbReference>
<protein>
    <submittedName>
        <fullName evidence="1">Uncharacterized protein</fullName>
    </submittedName>
</protein>